<dbReference type="Gene3D" id="1.10.132.130">
    <property type="match status" value="2"/>
</dbReference>
<dbReference type="InterPro" id="IPR000719">
    <property type="entry name" value="Prot_kinase_dom"/>
</dbReference>
<gene>
    <name evidence="8" type="ORF">HID58_002959</name>
</gene>
<comment type="caution">
    <text evidence="8">The sequence shown here is derived from an EMBL/GenBank/DDBJ whole genome shotgun (WGS) entry which is preliminary data.</text>
</comment>
<evidence type="ECO:0000256" key="5">
    <source>
        <dbReference type="ARBA" id="ARBA00022807"/>
    </source>
</evidence>
<name>A0ABQ8ENT7_BRANA</name>
<evidence type="ECO:0000313" key="8">
    <source>
        <dbReference type="EMBL" id="KAH0943322.1"/>
    </source>
</evidence>
<dbReference type="PROSITE" id="PS50011">
    <property type="entry name" value="PROTEIN_KINASE_DOM"/>
    <property type="match status" value="1"/>
</dbReference>
<proteinExistence type="inferred from homology"/>
<feature type="domain" description="Protein kinase" evidence="7">
    <location>
        <begin position="1"/>
        <end position="306"/>
    </location>
</feature>
<dbReference type="Gene3D" id="3.40.50.1460">
    <property type="match status" value="1"/>
</dbReference>
<evidence type="ECO:0000256" key="2">
    <source>
        <dbReference type="ARBA" id="ARBA00022670"/>
    </source>
</evidence>
<dbReference type="InterPro" id="IPR001096">
    <property type="entry name" value="Peptidase_C13"/>
</dbReference>
<reference evidence="8 9" key="1">
    <citation type="submission" date="2021-05" db="EMBL/GenBank/DDBJ databases">
        <title>Genome Assembly of Synthetic Allotetraploid Brassica napus Reveals Homoeologous Exchanges between Subgenomes.</title>
        <authorList>
            <person name="Davis J.T."/>
        </authorList>
    </citation>
    <scope>NUCLEOTIDE SEQUENCE [LARGE SCALE GENOMIC DNA]</scope>
    <source>
        <strain evidence="9">cv. Da-Ae</strain>
        <tissue evidence="8">Seedling</tissue>
    </source>
</reference>
<keyword evidence="2" id="KW-0645">Protease</keyword>
<dbReference type="PIRSF" id="PIRSF019663">
    <property type="entry name" value="Legumain"/>
    <property type="match status" value="1"/>
</dbReference>
<dbReference type="CDD" id="cd21115">
    <property type="entry name" value="legumain_C"/>
    <property type="match status" value="2"/>
</dbReference>
<dbReference type="Gene3D" id="1.10.510.10">
    <property type="entry name" value="Transferase(Phosphotransferase) domain 1"/>
    <property type="match status" value="1"/>
</dbReference>
<evidence type="ECO:0000259" key="7">
    <source>
        <dbReference type="PROSITE" id="PS50011"/>
    </source>
</evidence>
<dbReference type="InterPro" id="IPR011009">
    <property type="entry name" value="Kinase-like_dom_sf"/>
</dbReference>
<dbReference type="Proteomes" id="UP000824890">
    <property type="component" value="Unassembled WGS sequence"/>
</dbReference>
<keyword evidence="5" id="KW-0788">Thiol protease</keyword>
<dbReference type="PRINTS" id="PR00776">
    <property type="entry name" value="HEMOGLOBNASE"/>
</dbReference>
<evidence type="ECO:0000256" key="1">
    <source>
        <dbReference type="ARBA" id="ARBA00009941"/>
    </source>
</evidence>
<dbReference type="Pfam" id="PF20985">
    <property type="entry name" value="Legum_prodom"/>
    <property type="match status" value="2"/>
</dbReference>
<dbReference type="InterPro" id="IPR043577">
    <property type="entry name" value="AE"/>
</dbReference>
<dbReference type="InterPro" id="IPR046427">
    <property type="entry name" value="Legumain_prodom_sf"/>
</dbReference>
<organism evidence="8 9">
    <name type="scientific">Brassica napus</name>
    <name type="common">Rape</name>
    <dbReference type="NCBI Taxonomy" id="3708"/>
    <lineage>
        <taxon>Eukaryota</taxon>
        <taxon>Viridiplantae</taxon>
        <taxon>Streptophyta</taxon>
        <taxon>Embryophyta</taxon>
        <taxon>Tracheophyta</taxon>
        <taxon>Spermatophyta</taxon>
        <taxon>Magnoliopsida</taxon>
        <taxon>eudicotyledons</taxon>
        <taxon>Gunneridae</taxon>
        <taxon>Pentapetalae</taxon>
        <taxon>rosids</taxon>
        <taxon>malvids</taxon>
        <taxon>Brassicales</taxon>
        <taxon>Brassicaceae</taxon>
        <taxon>Brassiceae</taxon>
        <taxon>Brassica</taxon>
    </lineage>
</organism>
<dbReference type="PIRSF" id="PIRSF500139">
    <property type="entry name" value="AE"/>
    <property type="match status" value="1"/>
</dbReference>
<dbReference type="SUPFAM" id="SSF56112">
    <property type="entry name" value="Protein kinase-like (PK-like)"/>
    <property type="match status" value="1"/>
</dbReference>
<protein>
    <recommendedName>
        <fullName evidence="7">Protein kinase domain-containing protein</fullName>
    </recommendedName>
</protein>
<dbReference type="PANTHER" id="PTHR12000:SF49">
    <property type="entry name" value="LEGUMAIN"/>
    <property type="match status" value="1"/>
</dbReference>
<dbReference type="InterPro" id="IPR048501">
    <property type="entry name" value="Legum_prodom"/>
</dbReference>
<keyword evidence="3" id="KW-0732">Signal</keyword>
<feature type="compositionally biased region" description="Polar residues" evidence="6">
    <location>
        <begin position="1"/>
        <end position="12"/>
    </location>
</feature>
<dbReference type="PANTHER" id="PTHR12000">
    <property type="entry name" value="HEMOGLOBINASE FAMILY MEMBER"/>
    <property type="match status" value="1"/>
</dbReference>
<dbReference type="Pfam" id="PF01650">
    <property type="entry name" value="Peptidase_C13"/>
    <property type="match status" value="1"/>
</dbReference>
<keyword evidence="4" id="KW-0378">Hydrolase</keyword>
<evidence type="ECO:0000256" key="3">
    <source>
        <dbReference type="ARBA" id="ARBA00022729"/>
    </source>
</evidence>
<keyword evidence="9" id="KW-1185">Reference proteome</keyword>
<comment type="similarity">
    <text evidence="1">Belongs to the peptidase C13 family.</text>
</comment>
<evidence type="ECO:0000313" key="9">
    <source>
        <dbReference type="Proteomes" id="UP000824890"/>
    </source>
</evidence>
<evidence type="ECO:0000256" key="4">
    <source>
        <dbReference type="ARBA" id="ARBA00022801"/>
    </source>
</evidence>
<dbReference type="Pfam" id="PF07714">
    <property type="entry name" value="PK_Tyr_Ser-Thr"/>
    <property type="match status" value="1"/>
</dbReference>
<dbReference type="EMBL" id="JAGKQM010000001">
    <property type="protein sequence ID" value="KAH0943322.1"/>
    <property type="molecule type" value="Genomic_DNA"/>
</dbReference>
<feature type="region of interest" description="Disordered" evidence="6">
    <location>
        <begin position="391"/>
        <end position="410"/>
    </location>
</feature>
<evidence type="ECO:0000256" key="6">
    <source>
        <dbReference type="SAM" id="MobiDB-lite"/>
    </source>
</evidence>
<feature type="region of interest" description="Disordered" evidence="6">
    <location>
        <begin position="1"/>
        <end position="23"/>
    </location>
</feature>
<sequence>MKSRKTQLFDTESSADDGAEHENYGDRSMREISLCYISRRRLSLKKTDVLDLLTSTRTTGQPVVDDWDCYKTLVKSFKNQCGAKMEYDMKYAGALANICNMGVDVKKSFNVIKLLCCFREPFCGSPGLDWPTRLKIIQGVGKGLGYLFKELPTLTIPHGHLKSSNVVLDKSFEPLLTDYALRPVMNSEQSHNLMIAYKSPEYSLKGHITKKTDVWCLGVLILELITGRFPENYLSKGYDANMSLVTWVSDMVKEKKTSDVFDKEMIGKKNCKAEMLSLLKIGLSCCEEDEERRMEMRDAVEKIERLRESDIDLEASTNVFASRLIEDDDFVPEAAENVYSFGILLLDLLTSKRPTGFAYNVEQAVEQGTFKDMLDDSAVHNWPVEEALTLAKAQSRKTEHDTESSDDGAEGQRWAVLVAGSKEYENYRHQAEICHAYQILRKGGLKDENIIVFMFDDIALNPKNPKRGVIINRPGGEDVYQGVPKDYTGEAVNVENFLNVILGNKSGVTGGSGKVVKSGPNDNIFIYYADHGATGFISMPTGEALYAEDFIKVLERMHLLKRYKKMVIYIEACESGSMFEGLLKTNLNIYAVTASNAKDSSYGIYCGDTYPPSPPEYNGLCLGDEFSVSWLEDSELHDMRKETLKQQYQVVKRRTRSSHVCRFGSEELLKDYLVSYIGTNPENKNFSLASLTASQISNLSLVNTREIPLLYLQKKIQNAPVGSPERQEAQKNLLDEMNHRKQIDQNIIEILRVSLNQTNVLDLLTSTRTTGQSLVDDWDCFKTLVKSFKNQCGAKMEYGMKPSILSPFLGSQDTAAYTSASIEHSAMSLRINLHASYVSPDISLAFVVATEMTLLVHFGVDELPG</sequence>
<accession>A0ABQ8ENT7</accession>
<dbReference type="InterPro" id="IPR001245">
    <property type="entry name" value="Ser-Thr/Tyr_kinase_cat_dom"/>
</dbReference>